<keyword evidence="1" id="KW-0472">Membrane</keyword>
<gene>
    <name evidence="2" type="ORF">QP029_00200</name>
</gene>
<keyword evidence="1" id="KW-1133">Transmembrane helix</keyword>
<protein>
    <submittedName>
        <fullName evidence="2">Uncharacterized protein</fullName>
    </submittedName>
</protein>
<feature type="transmembrane region" description="Helical" evidence="1">
    <location>
        <begin position="7"/>
        <end position="27"/>
    </location>
</feature>
<feature type="transmembrane region" description="Helical" evidence="1">
    <location>
        <begin position="33"/>
        <end position="50"/>
    </location>
</feature>
<proteinExistence type="predicted"/>
<keyword evidence="3" id="KW-1185">Reference proteome</keyword>
<feature type="transmembrane region" description="Helical" evidence="1">
    <location>
        <begin position="71"/>
        <end position="89"/>
    </location>
</feature>
<dbReference type="EMBL" id="CP126970">
    <property type="protein sequence ID" value="WIM70335.1"/>
    <property type="molecule type" value="Genomic_DNA"/>
</dbReference>
<sequence>MNHGDFTGWRLLVPAAGFTATLILIALEQLVPWVVTLAVTIIVTLLLIPPRQWRSGIEATSTDEPAFSARSQLPAILLPAVVILGQPFFLEILPLPFPVAVGLWGLLFSVSLVWVFRNLGRSMKVDGQRRITRSLASTDPSDVTPGRLRVADEHRELITALTELGAVDGVRARMWKLAEVTGRGVDTLPAEVQVLRRAGLVSVSTLDSGDDTTRHLVDLTPVGARVAEESGLIRA</sequence>
<keyword evidence="1" id="KW-0812">Transmembrane</keyword>
<organism evidence="2 3">
    <name type="scientific">Corynebacterium suedekumii</name>
    <dbReference type="NCBI Taxonomy" id="3049801"/>
    <lineage>
        <taxon>Bacteria</taxon>
        <taxon>Bacillati</taxon>
        <taxon>Actinomycetota</taxon>
        <taxon>Actinomycetes</taxon>
        <taxon>Mycobacteriales</taxon>
        <taxon>Corynebacteriaceae</taxon>
        <taxon>Corynebacterium</taxon>
    </lineage>
</organism>
<dbReference type="RefSeq" id="WP_284874925.1">
    <property type="nucleotide sequence ID" value="NZ_CP126970.1"/>
</dbReference>
<evidence type="ECO:0000313" key="3">
    <source>
        <dbReference type="Proteomes" id="UP001238805"/>
    </source>
</evidence>
<name>A0ABY8VL10_9CORY</name>
<dbReference type="Proteomes" id="UP001238805">
    <property type="component" value="Chromosome"/>
</dbReference>
<feature type="transmembrane region" description="Helical" evidence="1">
    <location>
        <begin position="95"/>
        <end position="116"/>
    </location>
</feature>
<evidence type="ECO:0000313" key="2">
    <source>
        <dbReference type="EMBL" id="WIM70335.1"/>
    </source>
</evidence>
<evidence type="ECO:0000256" key="1">
    <source>
        <dbReference type="SAM" id="Phobius"/>
    </source>
</evidence>
<reference evidence="2 3" key="1">
    <citation type="submission" date="2023-05" db="EMBL/GenBank/DDBJ databases">
        <title>Corynebacterium suedekumii sp. nov. and Corynebacterium breve sp. nov. isolated from raw cow's milk.</title>
        <authorList>
            <person name="Baer M.K."/>
            <person name="Mehl L."/>
            <person name="Hellmuth R."/>
            <person name="Marke G."/>
            <person name="Lipski A."/>
        </authorList>
    </citation>
    <scope>NUCLEOTIDE SEQUENCE [LARGE SCALE GENOMIC DNA]</scope>
    <source>
        <strain evidence="2 3">LM112</strain>
    </source>
</reference>
<accession>A0ABY8VL10</accession>